<evidence type="ECO:0000313" key="3">
    <source>
        <dbReference type="EMBL" id="PPQ73664.1"/>
    </source>
</evidence>
<dbReference type="GO" id="GO:0048024">
    <property type="term" value="P:regulation of mRNA splicing, via spliceosome"/>
    <property type="evidence" value="ECO:0007669"/>
    <property type="project" value="TreeGrafter"/>
</dbReference>
<feature type="compositionally biased region" description="Polar residues" evidence="1">
    <location>
        <begin position="854"/>
        <end position="877"/>
    </location>
</feature>
<feature type="compositionally biased region" description="Low complexity" evidence="1">
    <location>
        <begin position="1497"/>
        <end position="1515"/>
    </location>
</feature>
<feature type="region of interest" description="Disordered" evidence="1">
    <location>
        <begin position="1362"/>
        <end position="1388"/>
    </location>
</feature>
<keyword evidence="2" id="KW-0472">Membrane</keyword>
<feature type="region of interest" description="Disordered" evidence="1">
    <location>
        <begin position="830"/>
        <end position="951"/>
    </location>
</feature>
<accession>A0A409W571</accession>
<feature type="region of interest" description="Disordered" evidence="1">
    <location>
        <begin position="378"/>
        <end position="416"/>
    </location>
</feature>
<feature type="region of interest" description="Disordered" evidence="1">
    <location>
        <begin position="1"/>
        <end position="193"/>
    </location>
</feature>
<feature type="compositionally biased region" description="Basic residues" evidence="1">
    <location>
        <begin position="294"/>
        <end position="320"/>
    </location>
</feature>
<organism evidence="3 4">
    <name type="scientific">Gymnopilus dilepis</name>
    <dbReference type="NCBI Taxonomy" id="231916"/>
    <lineage>
        <taxon>Eukaryota</taxon>
        <taxon>Fungi</taxon>
        <taxon>Dikarya</taxon>
        <taxon>Basidiomycota</taxon>
        <taxon>Agaricomycotina</taxon>
        <taxon>Agaricomycetes</taxon>
        <taxon>Agaricomycetidae</taxon>
        <taxon>Agaricales</taxon>
        <taxon>Agaricineae</taxon>
        <taxon>Hymenogastraceae</taxon>
        <taxon>Gymnopilus</taxon>
    </lineage>
</organism>
<feature type="compositionally biased region" description="Polar residues" evidence="1">
    <location>
        <begin position="887"/>
        <end position="901"/>
    </location>
</feature>
<feature type="compositionally biased region" description="Low complexity" evidence="1">
    <location>
        <begin position="1308"/>
        <end position="1319"/>
    </location>
</feature>
<evidence type="ECO:0000256" key="1">
    <source>
        <dbReference type="SAM" id="MobiDB-lite"/>
    </source>
</evidence>
<dbReference type="PANTHER" id="PTHR23148">
    <property type="entry name" value="SERINE/ARGININE REGULATED NUCLEAR MATRIX PROTEIN"/>
    <property type="match status" value="1"/>
</dbReference>
<evidence type="ECO:0000313" key="4">
    <source>
        <dbReference type="Proteomes" id="UP000284706"/>
    </source>
</evidence>
<feature type="compositionally biased region" description="Polar residues" evidence="1">
    <location>
        <begin position="1530"/>
        <end position="1539"/>
    </location>
</feature>
<feature type="compositionally biased region" description="Polar residues" evidence="1">
    <location>
        <begin position="1362"/>
        <end position="1372"/>
    </location>
</feature>
<feature type="region of interest" description="Disordered" evidence="1">
    <location>
        <begin position="1614"/>
        <end position="1639"/>
    </location>
</feature>
<keyword evidence="4" id="KW-1185">Reference proteome</keyword>
<name>A0A409W571_9AGAR</name>
<feature type="compositionally biased region" description="Basic and acidic residues" evidence="1">
    <location>
        <begin position="325"/>
        <end position="336"/>
    </location>
</feature>
<dbReference type="InParanoid" id="A0A409W571"/>
<protein>
    <submittedName>
        <fullName evidence="3">Uncharacterized protein</fullName>
    </submittedName>
</protein>
<comment type="caution">
    <text evidence="3">The sequence shown here is derived from an EMBL/GenBank/DDBJ whole genome shotgun (WGS) entry which is preliminary data.</text>
</comment>
<feature type="compositionally biased region" description="Pro residues" evidence="1">
    <location>
        <begin position="1320"/>
        <end position="1335"/>
    </location>
</feature>
<feature type="region of interest" description="Disordered" evidence="1">
    <location>
        <begin position="1552"/>
        <end position="1575"/>
    </location>
</feature>
<feature type="compositionally biased region" description="Basic and acidic residues" evidence="1">
    <location>
        <begin position="1"/>
        <end position="10"/>
    </location>
</feature>
<feature type="compositionally biased region" description="Polar residues" evidence="1">
    <location>
        <begin position="407"/>
        <end position="416"/>
    </location>
</feature>
<dbReference type="GO" id="GO:0005681">
    <property type="term" value="C:spliceosomal complex"/>
    <property type="evidence" value="ECO:0007669"/>
    <property type="project" value="TreeGrafter"/>
</dbReference>
<dbReference type="Proteomes" id="UP000284706">
    <property type="component" value="Unassembled WGS sequence"/>
</dbReference>
<feature type="transmembrane region" description="Helical" evidence="2">
    <location>
        <begin position="586"/>
        <end position="607"/>
    </location>
</feature>
<dbReference type="OrthoDB" id="3062801at2759"/>
<sequence length="1814" mass="196989">MNRRAEDDYSTRAPPPYVPVDPFRPSIAYSLGNVLPQRQTHSNRTRESGPTHGTPLHARPLGPPRLHARYGYGPHLHRRPTVYQPQYPFIPRTPDVSAPGHERWAPMRVVPPDVDGRHGRSRSPQRGRRSRSASRRARRDWTGEEQILEGKPIASRLYDNAQTRPSVARPSTRSSTPSLARSSISPTEPALGPPAMLPIWVPASGASTTQPTSIALPRPSTDVVVSPAPVQAPSVIPVTAPQQPTIIIVQPHTGQGPEQIPEPGPTSFPSVIHLPQPQQDRVSVPIVLGDYRRSRSRSRSRSRARMGSRSRSRSPRRHRSPSSQSDRHSASRRYDYRPMPTPPPITTHRRQHSMSQRPHFYPEPIPWGSAPSLAYENVTPPPDEYIPTMHSDSAIRLPPPHELNPSPVEQPTSPPQVENASAKAYVAAFVLDTLPRQIYLHMLLRLPSLYFSRVTRIFEEAEMSMPMIKQGILDAAKAKGEAMYYPPGMPVPMDVNQSGQMMGEKGFDINGFPATVPSSQPYLPWAYLEPPPESVAYAHLQESWETFVDSLQKEWKTLNIISVLLLSAILTIIQIPAAAADPLTRYAALLSMICALMSLLYGCIYIIRFGTMRKTYKGAEWADEAQRTRTGIFWNVWVLLAMPATWLAWSMILYIITILSFVWRTTPVSDPNSVSETPAQILVPRIIISSVVALGVVYFVLIAATLRRYGDVMDRAWQRRISQWLSDDVGVSAVNGGGDNIRAFSTNTFDAREKESQSELKSGDSSNSLSRIALVNTPDVVSVPEPRRPVISYPNHYRPLVMLADPRPPTARSINTDSSRQPAVVNEIARDLVSTPQPTTSPEGGVLREPGSVISGSEQPLQESRSAEQEGTSSTLPDHNEAEMNEVLQQSAPEARSSSDGQPLLDDSVPLLPVASSSSVPSDGGALQQNVGPDHSADLVMDDDEPDNGDPAKVVKLFSLSSTDSDLDVMSEQDLADCGIDVKGLAPGEFDKFRMELCSTAHSKLDSGAKELLSSVTPFLNGLNQNLRILEIDGRVALCKEYIPSSSLPTEYAVYYFAHFNPLSPEGLARGQGSMLQRYGSIADGLEKLEVLVPDNARSNYPLKSVISLVPGHLGAQDLRTPFQTSTMRTALLSSLTICLTFNAVASQQLATIWGASLEDQGTTQILSATAAYSPIQVVDSITDYQVIEVDSLLVVIGVSGTQTLLSTPATHTYTIQRGASFYGNTIFETNLRVPNPGTTVAVVDIGYAACEPSQGVTPTEGTEVQCLEIVSESVVDGLVAVVTTVGYNGHLYPLATITAPSAIRTVSSPSSTVTSSTPLPTPSPASSPSAPPGPAAPISQITVYPSSVTVVIVINGSASIHHSGLRGSTSYEEGAECGPDIPNTTRRSMDMPSMREEVATTPISQALQTIATGDSALGRNDDVSSFIAAIQLEDLPFKNSSEKVVLVRTSLSSELSVVDSDNAIADAQADGEQNAEDVPSTIILIHDDPAGSIQVDSMSSEVAEDSVSVDASPSTSKEGGSITAERVTAHQQDQSSNGSDIAVWIADEESEVMENVGPSSSESTEEADSSRQEDRVLETFSLPRPIDASHDDPVVEVIDIDDLESLDSVTAEVAVDPPIPESNSRRPPQTDPSNPPRSIKLFSILSAGPNVDDISEDDLVVCDSRFNVLDQGSLSRLRQALCLAASSVSFVEAKEILKCVAPFLSNFDEKLRSHGIEVQIALCRELSLTAFGYAVYMFLDTDLLSTEGFSSDLEEMPIQRYGSVGDGLQRLDILTLENRQNSSRLQMKTKSLFARHMSSHEFWTTPGDEVLCS</sequence>
<keyword evidence="2" id="KW-0812">Transmembrane</keyword>
<feature type="region of interest" description="Disordered" evidence="1">
    <location>
        <begin position="1497"/>
        <end position="1539"/>
    </location>
</feature>
<dbReference type="InterPro" id="IPR052225">
    <property type="entry name" value="Ser/Arg_repetitive_matrix"/>
</dbReference>
<dbReference type="EMBL" id="NHYE01005391">
    <property type="protein sequence ID" value="PPQ73664.1"/>
    <property type="molecule type" value="Genomic_DNA"/>
</dbReference>
<dbReference type="GO" id="GO:0003723">
    <property type="term" value="F:RNA binding"/>
    <property type="evidence" value="ECO:0007669"/>
    <property type="project" value="TreeGrafter"/>
</dbReference>
<feature type="region of interest" description="Disordered" evidence="1">
    <location>
        <begin position="1307"/>
        <end position="1335"/>
    </location>
</feature>
<keyword evidence="2" id="KW-1133">Transmembrane helix</keyword>
<feature type="compositionally biased region" description="Polar residues" evidence="1">
    <location>
        <begin position="160"/>
        <end position="186"/>
    </location>
</feature>
<gene>
    <name evidence="3" type="ORF">CVT26_010756</name>
</gene>
<feature type="compositionally biased region" description="Basic residues" evidence="1">
    <location>
        <begin position="119"/>
        <end position="138"/>
    </location>
</feature>
<feature type="region of interest" description="Disordered" evidence="1">
    <location>
        <begin position="252"/>
        <end position="363"/>
    </location>
</feature>
<reference evidence="3 4" key="1">
    <citation type="journal article" date="2018" name="Evol. Lett.">
        <title>Horizontal gene cluster transfer increased hallucinogenic mushroom diversity.</title>
        <authorList>
            <person name="Reynolds H.T."/>
            <person name="Vijayakumar V."/>
            <person name="Gluck-Thaler E."/>
            <person name="Korotkin H.B."/>
            <person name="Matheny P.B."/>
            <person name="Slot J.C."/>
        </authorList>
    </citation>
    <scope>NUCLEOTIDE SEQUENCE [LARGE SCALE GENOMIC DNA]</scope>
    <source>
        <strain evidence="3 4">SRW20</strain>
    </source>
</reference>
<dbReference type="PANTHER" id="PTHR23148:SF0">
    <property type="entry name" value="SERINE_ARGININE REPETITIVE MATRIX PROTEIN 1"/>
    <property type="match status" value="1"/>
</dbReference>
<feature type="transmembrane region" description="Helical" evidence="2">
    <location>
        <begin position="560"/>
        <end position="580"/>
    </location>
</feature>
<proteinExistence type="predicted"/>
<feature type="transmembrane region" description="Helical" evidence="2">
    <location>
        <begin position="636"/>
        <end position="663"/>
    </location>
</feature>
<evidence type="ECO:0000256" key="2">
    <source>
        <dbReference type="SAM" id="Phobius"/>
    </source>
</evidence>
<feature type="transmembrane region" description="Helical" evidence="2">
    <location>
        <begin position="683"/>
        <end position="706"/>
    </location>
</feature>
<dbReference type="STRING" id="231916.A0A409W571"/>
<feature type="compositionally biased region" description="Low complexity" evidence="1">
    <location>
        <begin position="903"/>
        <end position="927"/>
    </location>
</feature>